<evidence type="ECO:0000256" key="7">
    <source>
        <dbReference type="ARBA" id="ARBA00023027"/>
    </source>
</evidence>
<keyword evidence="6" id="KW-0411">Iron-sulfur</keyword>
<organism evidence="9 10">
    <name type="scientific">Pseudoxanthomonas winnipegensis</name>
    <dbReference type="NCBI Taxonomy" id="2480810"/>
    <lineage>
        <taxon>Bacteria</taxon>
        <taxon>Pseudomonadati</taxon>
        <taxon>Pseudomonadota</taxon>
        <taxon>Gammaproteobacteria</taxon>
        <taxon>Lysobacterales</taxon>
        <taxon>Lysobacteraceae</taxon>
        <taxon>Pseudoxanthomonas</taxon>
    </lineage>
</organism>
<dbReference type="SUPFAM" id="SSF55961">
    <property type="entry name" value="Bet v1-like"/>
    <property type="match status" value="1"/>
</dbReference>
<evidence type="ECO:0000256" key="1">
    <source>
        <dbReference type="ARBA" id="ARBA00001962"/>
    </source>
</evidence>
<dbReference type="CDD" id="cd03469">
    <property type="entry name" value="Rieske_RO_Alpha_N"/>
    <property type="match status" value="1"/>
</dbReference>
<dbReference type="Pfam" id="PF00848">
    <property type="entry name" value="Ring_hydroxyl_A"/>
    <property type="match status" value="1"/>
</dbReference>
<dbReference type="Gene3D" id="2.102.10.10">
    <property type="entry name" value="Rieske [2Fe-2S] iron-sulphur domain"/>
    <property type="match status" value="1"/>
</dbReference>
<keyword evidence="3" id="KW-0479">Metal-binding</keyword>
<dbReference type="PANTHER" id="PTHR43756">
    <property type="entry name" value="CHOLINE MONOOXYGENASE, CHLOROPLASTIC"/>
    <property type="match status" value="1"/>
</dbReference>
<dbReference type="InterPro" id="IPR015879">
    <property type="entry name" value="Ring_hydroxy_dOase_asu_C_dom"/>
</dbReference>
<keyword evidence="4" id="KW-0560">Oxidoreductase</keyword>
<accession>A0A4V2HEA7</accession>
<reference evidence="9 10" key="1">
    <citation type="submission" date="2019-02" db="EMBL/GenBank/DDBJ databases">
        <title>WGS of Pseudoxanthomonas species novum from clinical isolates.</title>
        <authorList>
            <person name="Bernier A.-M."/>
            <person name="Bernard K."/>
            <person name="Vachon A."/>
        </authorList>
    </citation>
    <scope>NUCLEOTIDE SEQUENCE [LARGE SCALE GENOMIC DNA]</scope>
    <source>
        <strain evidence="9 10">NML171202</strain>
    </source>
</reference>
<dbReference type="PROSITE" id="PS51296">
    <property type="entry name" value="RIESKE"/>
    <property type="match status" value="1"/>
</dbReference>
<evidence type="ECO:0000256" key="4">
    <source>
        <dbReference type="ARBA" id="ARBA00023002"/>
    </source>
</evidence>
<evidence type="ECO:0000313" key="10">
    <source>
        <dbReference type="Proteomes" id="UP000291286"/>
    </source>
</evidence>
<dbReference type="Pfam" id="PF00355">
    <property type="entry name" value="Rieske"/>
    <property type="match status" value="1"/>
</dbReference>
<dbReference type="AlphaFoldDB" id="A0A4V2HEA7"/>
<feature type="domain" description="Rieske" evidence="8">
    <location>
        <begin position="50"/>
        <end position="157"/>
    </location>
</feature>
<keyword evidence="7" id="KW-0520">NAD</keyword>
<dbReference type="InterPro" id="IPR036922">
    <property type="entry name" value="Rieske_2Fe-2S_sf"/>
</dbReference>
<dbReference type="GO" id="GO:0005506">
    <property type="term" value="F:iron ion binding"/>
    <property type="evidence" value="ECO:0007669"/>
    <property type="project" value="InterPro"/>
</dbReference>
<protein>
    <submittedName>
        <fullName evidence="9">Aromatic ring-hydroxylating dioxygenase subunit alpha</fullName>
    </submittedName>
</protein>
<name>A0A4V2HEA7_9GAMM</name>
<proteinExistence type="predicted"/>
<dbReference type="GO" id="GO:0051537">
    <property type="term" value="F:2 iron, 2 sulfur cluster binding"/>
    <property type="evidence" value="ECO:0007669"/>
    <property type="project" value="UniProtKB-KW"/>
</dbReference>
<evidence type="ECO:0000256" key="3">
    <source>
        <dbReference type="ARBA" id="ARBA00022723"/>
    </source>
</evidence>
<evidence type="ECO:0000256" key="6">
    <source>
        <dbReference type="ARBA" id="ARBA00023014"/>
    </source>
</evidence>
<dbReference type="PANTHER" id="PTHR43756:SF5">
    <property type="entry name" value="CHOLINE MONOOXYGENASE, CHLOROPLASTIC"/>
    <property type="match status" value="1"/>
</dbReference>
<sequence length="400" mass="45684">MKDGFRNDAFFDSMESSILPVEMAESLPPLCYTDRDFYEFEKDALFAREWLCVGRESWAAKPGDYFTTAIVDEPIVVVRDRDGQLRAMSSVCQHRAMLVAEGAGNTRTFTCPYHHWVYGLDGRLRGAPAMERTCQFQKEDIRLPNFRLETWQGFVFINFDDNAAPLAPRLKHLDPILAGYGIPEAEGPAPEIGTPYPFNWKVMFENNNDGYHANRLHHGEFHDYVPSELAWFPDDLPAETAGYYRLNGTLHRDASFNPTQRALMPVFAGLSEQERDRMAFANLPPTLSLVLTADAVIYLILRADGPESHKLDLGILFAPGALQDPEFDRKMEQIMERALQINAQDVHVDELVQVGLRSRFAPRGRYSWQEGAQRQFNTWLVPRYRACWERMKQARAAVAA</sequence>
<dbReference type="SUPFAM" id="SSF50022">
    <property type="entry name" value="ISP domain"/>
    <property type="match status" value="1"/>
</dbReference>
<comment type="cofactor">
    <cofactor evidence="1">
        <name>Fe cation</name>
        <dbReference type="ChEBI" id="CHEBI:24875"/>
    </cofactor>
</comment>
<dbReference type="InterPro" id="IPR015881">
    <property type="entry name" value="ARHD_Rieske_2Fe_2S"/>
</dbReference>
<dbReference type="PRINTS" id="PR00090">
    <property type="entry name" value="RNGDIOXGNASE"/>
</dbReference>
<dbReference type="RefSeq" id="WP_130517296.1">
    <property type="nucleotide sequence ID" value="NZ_SHMA01000003.1"/>
</dbReference>
<evidence type="ECO:0000259" key="8">
    <source>
        <dbReference type="PROSITE" id="PS51296"/>
    </source>
</evidence>
<dbReference type="EMBL" id="SHMB01000002">
    <property type="protein sequence ID" value="TAA31413.1"/>
    <property type="molecule type" value="Genomic_DNA"/>
</dbReference>
<comment type="caution">
    <text evidence="9">The sequence shown here is derived from an EMBL/GenBank/DDBJ whole genome shotgun (WGS) entry which is preliminary data.</text>
</comment>
<gene>
    <name evidence="9" type="ORF">EA661_07545</name>
</gene>
<dbReference type="Gene3D" id="3.90.380.10">
    <property type="entry name" value="Naphthalene 1,2-dioxygenase Alpha Subunit, Chain A, domain 1"/>
    <property type="match status" value="1"/>
</dbReference>
<dbReference type="PROSITE" id="PS00570">
    <property type="entry name" value="RING_HYDROXYL_ALPHA"/>
    <property type="match status" value="1"/>
</dbReference>
<evidence type="ECO:0000313" key="9">
    <source>
        <dbReference type="EMBL" id="TAA31413.1"/>
    </source>
</evidence>
<dbReference type="InterPro" id="IPR017941">
    <property type="entry name" value="Rieske_2Fe-2S"/>
</dbReference>
<evidence type="ECO:0000256" key="2">
    <source>
        <dbReference type="ARBA" id="ARBA00022714"/>
    </source>
</evidence>
<evidence type="ECO:0000256" key="5">
    <source>
        <dbReference type="ARBA" id="ARBA00023004"/>
    </source>
</evidence>
<dbReference type="GO" id="GO:0051213">
    <property type="term" value="F:dioxygenase activity"/>
    <property type="evidence" value="ECO:0007669"/>
    <property type="project" value="UniProtKB-KW"/>
</dbReference>
<dbReference type="Proteomes" id="UP000291286">
    <property type="component" value="Unassembled WGS sequence"/>
</dbReference>
<keyword evidence="2" id="KW-0001">2Fe-2S</keyword>
<keyword evidence="9" id="KW-0223">Dioxygenase</keyword>
<dbReference type="InterPro" id="IPR001663">
    <property type="entry name" value="Rng_hydr_dOase-A"/>
</dbReference>
<keyword evidence="5" id="KW-0408">Iron</keyword>